<dbReference type="GO" id="GO:0009279">
    <property type="term" value="C:cell outer membrane"/>
    <property type="evidence" value="ECO:0007669"/>
    <property type="project" value="TreeGrafter"/>
</dbReference>
<dbReference type="HAMAP" id="MF_01914">
    <property type="entry name" value="LPS_assembly_LptA"/>
    <property type="match status" value="1"/>
</dbReference>
<feature type="region of interest" description="Disordered" evidence="5">
    <location>
        <begin position="150"/>
        <end position="188"/>
    </location>
</feature>
<sequence precursor="true">MKPSGKRSFCRPAILALALLAGPASAFNLDSDIPIKVSADSARLDESAGTAVYTGAVELIQGETRLDADRVVLYRNQQGVSRIEAAGNPAHYRQPGQEGEGTTDAKALNITWSGDENLVIFERQAVIEQDGNVFRGDVIHYDTVRRVVTAEGGTPSDGGSGRVEMVIQPRNSAQSSDGKGSDGSSQGQ</sequence>
<dbReference type="Proteomes" id="UP000252795">
    <property type="component" value="Unassembled WGS sequence"/>
</dbReference>
<protein>
    <recommendedName>
        <fullName evidence="4">Lipopolysaccharide export system protein LptA</fullName>
    </recommendedName>
</protein>
<keyword evidence="3 4" id="KW-0574">Periplasm</keyword>
<evidence type="ECO:0000256" key="5">
    <source>
        <dbReference type="SAM" id="MobiDB-lite"/>
    </source>
</evidence>
<organism evidence="8 9">
    <name type="scientific">Marinobacter nauticus</name>
    <name type="common">Marinobacter hydrocarbonoclasticus</name>
    <name type="synonym">Marinobacter aquaeolei</name>
    <dbReference type="NCBI Taxonomy" id="2743"/>
    <lineage>
        <taxon>Bacteria</taxon>
        <taxon>Pseudomonadati</taxon>
        <taxon>Pseudomonadota</taxon>
        <taxon>Gammaproteobacteria</taxon>
        <taxon>Pseudomonadales</taxon>
        <taxon>Marinobacteraceae</taxon>
        <taxon>Marinobacter</taxon>
    </lineage>
</organism>
<proteinExistence type="inferred from homology"/>
<dbReference type="AlphaFoldDB" id="A0A368UXM9"/>
<dbReference type="PANTHER" id="PTHR36504:SF1">
    <property type="entry name" value="LIPOPOLYSACCHARIDE EXPORT SYSTEM PROTEIN LPTA"/>
    <property type="match status" value="1"/>
</dbReference>
<feature type="compositionally biased region" description="Low complexity" evidence="5">
    <location>
        <begin position="172"/>
        <end position="188"/>
    </location>
</feature>
<evidence type="ECO:0000313" key="9">
    <source>
        <dbReference type="Proteomes" id="UP000252795"/>
    </source>
</evidence>
<gene>
    <name evidence="4" type="primary">lptA</name>
    <name evidence="8" type="ORF">DET51_107247</name>
    <name evidence="7" type="ORF">DET64_107247</name>
</gene>
<dbReference type="InterPro" id="IPR005653">
    <property type="entry name" value="OstA-like_N"/>
</dbReference>
<evidence type="ECO:0000313" key="10">
    <source>
        <dbReference type="Proteomes" id="UP000253065"/>
    </source>
</evidence>
<dbReference type="Pfam" id="PF03968">
    <property type="entry name" value="LptD_N"/>
    <property type="match status" value="1"/>
</dbReference>
<keyword evidence="10" id="KW-1185">Reference proteome</keyword>
<feature type="chain" id="PRO_5017092426" description="Lipopolysaccharide export system protein LptA" evidence="4">
    <location>
        <begin position="27"/>
        <end position="188"/>
    </location>
</feature>
<feature type="signal peptide" evidence="4">
    <location>
        <begin position="1"/>
        <end position="26"/>
    </location>
</feature>
<feature type="domain" description="Organic solvent tolerance-like N-terminal" evidence="6">
    <location>
        <begin position="36"/>
        <end position="144"/>
    </location>
</feature>
<dbReference type="GO" id="GO:0001530">
    <property type="term" value="F:lipopolysaccharide binding"/>
    <property type="evidence" value="ECO:0007669"/>
    <property type="project" value="InterPro"/>
</dbReference>
<keyword evidence="2 4" id="KW-0732">Signal</keyword>
<evidence type="ECO:0000256" key="4">
    <source>
        <dbReference type="HAMAP-Rule" id="MF_01914"/>
    </source>
</evidence>
<comment type="subunit">
    <text evidence="4">Component of the lipopolysaccharide transport and assembly complex.</text>
</comment>
<evidence type="ECO:0000313" key="8">
    <source>
        <dbReference type="EMBL" id="RCW33576.1"/>
    </source>
</evidence>
<dbReference type="InterPro" id="IPR014340">
    <property type="entry name" value="LptA"/>
</dbReference>
<comment type="subcellular location">
    <subcellularLocation>
        <location evidence="4">Periplasm</location>
    </subcellularLocation>
</comment>
<reference evidence="8 9" key="1">
    <citation type="submission" date="2018-07" db="EMBL/GenBank/DDBJ databases">
        <title>Freshwater and sediment microbial communities from various areas in North America, analyzing microbe dynamics in response to fracking.</title>
        <authorList>
            <person name="Lamendella R."/>
        </authorList>
    </citation>
    <scope>NUCLEOTIDE SEQUENCE [LARGE SCALE GENOMIC DNA]</scope>
    <source>
        <strain evidence="8 9">114E</strain>
        <strain evidence="7 10">114E_o</strain>
    </source>
</reference>
<dbReference type="GO" id="GO:0017089">
    <property type="term" value="F:glycolipid transfer activity"/>
    <property type="evidence" value="ECO:0007669"/>
    <property type="project" value="TreeGrafter"/>
</dbReference>
<comment type="caution">
    <text evidence="8">The sequence shown here is derived from an EMBL/GenBank/DDBJ whole genome shotgun (WGS) entry which is preliminary data.</text>
</comment>
<dbReference type="RefSeq" id="WP_113880024.1">
    <property type="nucleotide sequence ID" value="NZ_QNSA01000007.1"/>
</dbReference>
<evidence type="ECO:0000256" key="1">
    <source>
        <dbReference type="ARBA" id="ARBA00022448"/>
    </source>
</evidence>
<name>A0A368UXM9_MARNT</name>
<dbReference type="EMBL" id="QNSA01000007">
    <property type="protein sequence ID" value="RBP72649.1"/>
    <property type="molecule type" value="Genomic_DNA"/>
</dbReference>
<dbReference type="InterPro" id="IPR052037">
    <property type="entry name" value="LPS_export_LptA"/>
</dbReference>
<dbReference type="GO" id="GO:0015920">
    <property type="term" value="P:lipopolysaccharide transport"/>
    <property type="evidence" value="ECO:0007669"/>
    <property type="project" value="UniProtKB-UniRule"/>
</dbReference>
<dbReference type="PANTHER" id="PTHR36504">
    <property type="entry name" value="LIPOPOLYSACCHARIDE EXPORT SYSTEM PROTEIN LPTA"/>
    <property type="match status" value="1"/>
</dbReference>
<evidence type="ECO:0000256" key="2">
    <source>
        <dbReference type="ARBA" id="ARBA00022729"/>
    </source>
</evidence>
<accession>A0A368UXM9</accession>
<evidence type="ECO:0000313" key="7">
    <source>
        <dbReference type="EMBL" id="RBP72649.1"/>
    </source>
</evidence>
<comment type="function">
    <text evidence="4">Involved in the assembly of lipopolysaccharide (LPS). Required for the translocation of LPS from the inner membrane to the outer membrane. May form a bridge between the inner membrane and the outer membrane, via interactions with LptC and LptD, thereby facilitating LPS transfer across the periplasm.</text>
</comment>
<evidence type="ECO:0000259" key="6">
    <source>
        <dbReference type="Pfam" id="PF03968"/>
    </source>
</evidence>
<dbReference type="GO" id="GO:0043165">
    <property type="term" value="P:Gram-negative-bacterium-type cell outer membrane assembly"/>
    <property type="evidence" value="ECO:0007669"/>
    <property type="project" value="UniProtKB-UniRule"/>
</dbReference>
<dbReference type="Gene3D" id="2.60.450.10">
    <property type="entry name" value="Lipopolysaccharide (LPS) transport protein A like domain"/>
    <property type="match status" value="1"/>
</dbReference>
<keyword evidence="1 4" id="KW-0813">Transport</keyword>
<comment type="similarity">
    <text evidence="4">Belongs to the LptA family.</text>
</comment>
<dbReference type="NCBIfam" id="TIGR03002">
    <property type="entry name" value="outer_YhbN_LptA"/>
    <property type="match status" value="1"/>
</dbReference>
<dbReference type="GO" id="GO:0030288">
    <property type="term" value="C:outer membrane-bounded periplasmic space"/>
    <property type="evidence" value="ECO:0007669"/>
    <property type="project" value="TreeGrafter"/>
</dbReference>
<evidence type="ECO:0000256" key="3">
    <source>
        <dbReference type="ARBA" id="ARBA00022764"/>
    </source>
</evidence>
<dbReference type="Proteomes" id="UP000253065">
    <property type="component" value="Unassembled WGS sequence"/>
</dbReference>
<dbReference type="EMBL" id="QPJB01000007">
    <property type="protein sequence ID" value="RCW33576.1"/>
    <property type="molecule type" value="Genomic_DNA"/>
</dbReference>